<evidence type="ECO:0000256" key="2">
    <source>
        <dbReference type="ARBA" id="ARBA00022741"/>
    </source>
</evidence>
<dbReference type="InterPro" id="IPR050763">
    <property type="entry name" value="ABC_transporter_ATP-binding"/>
</dbReference>
<dbReference type="InterPro" id="IPR027417">
    <property type="entry name" value="P-loop_NTPase"/>
</dbReference>
<dbReference type="Gene3D" id="3.40.50.300">
    <property type="entry name" value="P-loop containing nucleotide triphosphate hydrolases"/>
    <property type="match status" value="1"/>
</dbReference>
<keyword evidence="3" id="KW-0067">ATP-binding</keyword>
<evidence type="ECO:0000256" key="1">
    <source>
        <dbReference type="ARBA" id="ARBA00022448"/>
    </source>
</evidence>
<dbReference type="PANTHER" id="PTHR42711">
    <property type="entry name" value="ABC TRANSPORTER ATP-BINDING PROTEIN"/>
    <property type="match status" value="1"/>
</dbReference>
<reference evidence="5 6" key="1">
    <citation type="submission" date="2017-01" db="EMBL/GenBank/DDBJ databases">
        <authorList>
            <person name="Erauso G."/>
        </authorList>
    </citation>
    <scope>NUCLEOTIDE SEQUENCE [LARGE SCALE GENOMIC DNA]</scope>
    <source>
        <strain evidence="5">MESINF1</strain>
    </source>
</reference>
<dbReference type="AlphaFoldDB" id="A0A7Z7PNP6"/>
<dbReference type="Pfam" id="PF00005">
    <property type="entry name" value="ABC_tran"/>
    <property type="match status" value="1"/>
</dbReference>
<dbReference type="InterPro" id="IPR003593">
    <property type="entry name" value="AAA+_ATPase"/>
</dbReference>
<sequence length="250" mass="27968">MIVARGLTRRFGTLIAVNNLNLCVKSGEIYGFLGPNGAGKTTTIKMLTGVMEPNSGEIEIAGLKMRESGMEIKRLIAVVPDEPKMYDNLKGIEFAMFIIDIYRLPKRETLRRLYEIAEIFDIDYLGKYISDYSHGMKQKLMVSIALMRNPSVIFLDEPTVGLDAASARKLKLMLREMANGGASIFFTTHVLEVAEKMCDRIGIIDNGKLIAEGTLNELRSQSGKMEYSLEELFLDMTEKGENLYSNESGE</sequence>
<keyword evidence="2" id="KW-0547">Nucleotide-binding</keyword>
<keyword evidence="6" id="KW-1185">Reference proteome</keyword>
<proteinExistence type="predicted"/>
<evidence type="ECO:0000313" key="5">
    <source>
        <dbReference type="EMBL" id="SSC13220.1"/>
    </source>
</evidence>
<evidence type="ECO:0000313" key="6">
    <source>
        <dbReference type="Proteomes" id="UP000250796"/>
    </source>
</evidence>
<dbReference type="InterPro" id="IPR017871">
    <property type="entry name" value="ABC_transporter-like_CS"/>
</dbReference>
<evidence type="ECO:0000259" key="4">
    <source>
        <dbReference type="PROSITE" id="PS50893"/>
    </source>
</evidence>
<dbReference type="EMBL" id="LS974202">
    <property type="protein sequence ID" value="SSC13220.1"/>
    <property type="molecule type" value="Genomic_DNA"/>
</dbReference>
<protein>
    <submittedName>
        <fullName evidence="5">ABC-type multidrug transport system, ATPase component</fullName>
    </submittedName>
</protein>
<dbReference type="RefSeq" id="WP_169699392.1">
    <property type="nucleotide sequence ID" value="NZ_LS974202.1"/>
</dbReference>
<feature type="domain" description="ABC transporter" evidence="4">
    <location>
        <begin position="2"/>
        <end position="231"/>
    </location>
</feature>
<dbReference type="PROSITE" id="PS50893">
    <property type="entry name" value="ABC_TRANSPORTER_2"/>
    <property type="match status" value="1"/>
</dbReference>
<dbReference type="KEGG" id="minf:MESINF_1776"/>
<dbReference type="PROSITE" id="PS00211">
    <property type="entry name" value="ABC_TRANSPORTER_1"/>
    <property type="match status" value="1"/>
</dbReference>
<name>A0A7Z7PNP6_9BACT</name>
<organism evidence="5 6">
    <name type="scientific">Mesotoga infera</name>
    <dbReference type="NCBI Taxonomy" id="1236046"/>
    <lineage>
        <taxon>Bacteria</taxon>
        <taxon>Thermotogati</taxon>
        <taxon>Thermotogota</taxon>
        <taxon>Thermotogae</taxon>
        <taxon>Kosmotogales</taxon>
        <taxon>Kosmotogaceae</taxon>
        <taxon>Mesotoga</taxon>
    </lineage>
</organism>
<accession>A0A7Z7PNP6</accession>
<dbReference type="SUPFAM" id="SSF52540">
    <property type="entry name" value="P-loop containing nucleoside triphosphate hydrolases"/>
    <property type="match status" value="1"/>
</dbReference>
<dbReference type="PANTHER" id="PTHR42711:SF16">
    <property type="entry name" value="ABC TRANSPORTER ATP-BINDING PROTEIN"/>
    <property type="match status" value="1"/>
</dbReference>
<keyword evidence="1" id="KW-0813">Transport</keyword>
<dbReference type="Proteomes" id="UP000250796">
    <property type="component" value="Chromosome MESINF"/>
</dbReference>
<evidence type="ECO:0000256" key="3">
    <source>
        <dbReference type="ARBA" id="ARBA00022840"/>
    </source>
</evidence>
<dbReference type="CDD" id="cd03230">
    <property type="entry name" value="ABC_DR_subfamily_A"/>
    <property type="match status" value="1"/>
</dbReference>
<dbReference type="GO" id="GO:0016887">
    <property type="term" value="F:ATP hydrolysis activity"/>
    <property type="evidence" value="ECO:0007669"/>
    <property type="project" value="InterPro"/>
</dbReference>
<dbReference type="SMART" id="SM00382">
    <property type="entry name" value="AAA"/>
    <property type="match status" value="1"/>
</dbReference>
<dbReference type="GO" id="GO:0005524">
    <property type="term" value="F:ATP binding"/>
    <property type="evidence" value="ECO:0007669"/>
    <property type="project" value="UniProtKB-KW"/>
</dbReference>
<dbReference type="InterPro" id="IPR003439">
    <property type="entry name" value="ABC_transporter-like_ATP-bd"/>
</dbReference>
<gene>
    <name evidence="5" type="ORF">MESINF_1776</name>
</gene>